<dbReference type="SUPFAM" id="SSF81383">
    <property type="entry name" value="F-box domain"/>
    <property type="match status" value="1"/>
</dbReference>
<feature type="region of interest" description="Disordered" evidence="1">
    <location>
        <begin position="428"/>
        <end position="453"/>
    </location>
</feature>
<dbReference type="InterPro" id="IPR055411">
    <property type="entry name" value="LRR_FXL15/At3g58940/PEG3-like"/>
</dbReference>
<reference evidence="3" key="1">
    <citation type="submission" date="2020-06" db="EMBL/GenBank/DDBJ databases">
        <authorList>
            <person name="Li T."/>
            <person name="Hu X."/>
            <person name="Zhang T."/>
            <person name="Song X."/>
            <person name="Zhang H."/>
            <person name="Dai N."/>
            <person name="Sheng W."/>
            <person name="Hou X."/>
            <person name="Wei L."/>
        </authorList>
    </citation>
    <scope>NUCLEOTIDE SEQUENCE</scope>
    <source>
        <strain evidence="3">KEN1</strain>
        <tissue evidence="3">Leaf</tissue>
    </source>
</reference>
<dbReference type="SUPFAM" id="SSF52047">
    <property type="entry name" value="RNI-like"/>
    <property type="match status" value="1"/>
</dbReference>
<dbReference type="InterPro" id="IPR001810">
    <property type="entry name" value="F-box_dom"/>
</dbReference>
<organism evidence="3">
    <name type="scientific">Sesamum latifolium</name>
    <dbReference type="NCBI Taxonomy" id="2727402"/>
    <lineage>
        <taxon>Eukaryota</taxon>
        <taxon>Viridiplantae</taxon>
        <taxon>Streptophyta</taxon>
        <taxon>Embryophyta</taxon>
        <taxon>Tracheophyta</taxon>
        <taxon>Spermatophyta</taxon>
        <taxon>Magnoliopsida</taxon>
        <taxon>eudicotyledons</taxon>
        <taxon>Gunneridae</taxon>
        <taxon>Pentapetalae</taxon>
        <taxon>asterids</taxon>
        <taxon>lamiids</taxon>
        <taxon>Lamiales</taxon>
        <taxon>Pedaliaceae</taxon>
        <taxon>Sesamum</taxon>
    </lineage>
</organism>
<sequence length="472" mass="54065">MGDCEGDRISKLPSDIIDNILKRLSMRDAVRTSILSRPWRYKWVTIPHLVFDFSFPARKPSPTYNIESIIHKILALHQGPIVKFSVDTYDFRISYKAVDHWLYCLSTHPLEELVINCLDPPCHPISHLLFVFDRLRHLHLVNFEVRLPSTFNGFGRLVILHLYNVNFAPGEFKIFLSKCPMLESLIVMDTAYEITSGDLQDIDAPNLKSFVFSSCFLIPVICFKNAPLLTEITVLFSSYDFMSDDSDPSLSVISGLDEYKNYLIKFIHGLCSLTSHNTGSRRLLPPSVPEKLPIDLNSLRILRFPDIYFRCISEVSCAVCLIRSAPNLQSLEIKMRTEREFTLSQLEYMKIDCLIGWEHEMEFVKLLLSAATELRKLEIRFNDPWRAEENDTFMNELLSFQRASPGAQVIFQNRMEMPLGWGVMNSPDSCSSGSSVPVEEVEDKTLSGPSVPVEEVEDKTKERIITLLLCFC</sequence>
<evidence type="ECO:0000259" key="2">
    <source>
        <dbReference type="PROSITE" id="PS50181"/>
    </source>
</evidence>
<dbReference type="InterPro" id="IPR050232">
    <property type="entry name" value="FBL13/AtMIF1-like"/>
</dbReference>
<dbReference type="Gene3D" id="3.80.10.10">
    <property type="entry name" value="Ribonuclease Inhibitor"/>
    <property type="match status" value="1"/>
</dbReference>
<dbReference type="PANTHER" id="PTHR31900:SF27">
    <property type="entry name" value="FBD DOMAIN-CONTAINING PROTEIN"/>
    <property type="match status" value="1"/>
</dbReference>
<dbReference type="Pfam" id="PF24758">
    <property type="entry name" value="LRR_At5g56370"/>
    <property type="match status" value="1"/>
</dbReference>
<gene>
    <name evidence="3" type="ORF">Slati_2594800</name>
</gene>
<dbReference type="EMBL" id="JACGWN010000009">
    <property type="protein sequence ID" value="KAL0432605.1"/>
    <property type="molecule type" value="Genomic_DNA"/>
</dbReference>
<dbReference type="PANTHER" id="PTHR31900">
    <property type="entry name" value="F-BOX/RNI SUPERFAMILY PROTEIN-RELATED"/>
    <property type="match status" value="1"/>
</dbReference>
<protein>
    <submittedName>
        <fullName evidence="3">F-box/FBD/LRR-repeat protein</fullName>
    </submittedName>
</protein>
<dbReference type="InterPro" id="IPR006566">
    <property type="entry name" value="FBD"/>
</dbReference>
<accession>A0AAW2VUR7</accession>
<dbReference type="InterPro" id="IPR036047">
    <property type="entry name" value="F-box-like_dom_sf"/>
</dbReference>
<proteinExistence type="predicted"/>
<name>A0AAW2VUR7_9LAMI</name>
<dbReference type="InterPro" id="IPR032675">
    <property type="entry name" value="LRR_dom_sf"/>
</dbReference>
<evidence type="ECO:0000256" key="1">
    <source>
        <dbReference type="SAM" id="MobiDB-lite"/>
    </source>
</evidence>
<dbReference type="AlphaFoldDB" id="A0AAW2VUR7"/>
<reference evidence="3" key="2">
    <citation type="journal article" date="2024" name="Plant">
        <title>Genomic evolution and insights into agronomic trait innovations of Sesamum species.</title>
        <authorList>
            <person name="Miao H."/>
            <person name="Wang L."/>
            <person name="Qu L."/>
            <person name="Liu H."/>
            <person name="Sun Y."/>
            <person name="Le M."/>
            <person name="Wang Q."/>
            <person name="Wei S."/>
            <person name="Zheng Y."/>
            <person name="Lin W."/>
            <person name="Duan Y."/>
            <person name="Cao H."/>
            <person name="Xiong S."/>
            <person name="Wang X."/>
            <person name="Wei L."/>
            <person name="Li C."/>
            <person name="Ma Q."/>
            <person name="Ju M."/>
            <person name="Zhao R."/>
            <person name="Li G."/>
            <person name="Mu C."/>
            <person name="Tian Q."/>
            <person name="Mei H."/>
            <person name="Zhang T."/>
            <person name="Gao T."/>
            <person name="Zhang H."/>
        </authorList>
    </citation>
    <scope>NUCLEOTIDE SEQUENCE</scope>
    <source>
        <strain evidence="3">KEN1</strain>
    </source>
</reference>
<dbReference type="SMART" id="SM00579">
    <property type="entry name" value="FBD"/>
    <property type="match status" value="1"/>
</dbReference>
<evidence type="ECO:0000313" key="3">
    <source>
        <dbReference type="EMBL" id="KAL0432605.1"/>
    </source>
</evidence>
<comment type="caution">
    <text evidence="3">The sequence shown here is derived from an EMBL/GenBank/DDBJ whole genome shotgun (WGS) entry which is preliminary data.</text>
</comment>
<feature type="domain" description="F-box" evidence="2">
    <location>
        <begin position="6"/>
        <end position="40"/>
    </location>
</feature>
<feature type="compositionally biased region" description="Low complexity" evidence="1">
    <location>
        <begin position="428"/>
        <end position="438"/>
    </location>
</feature>
<dbReference type="PROSITE" id="PS50181">
    <property type="entry name" value="FBOX"/>
    <property type="match status" value="1"/>
</dbReference>
<dbReference type="Pfam" id="PF00646">
    <property type="entry name" value="F-box"/>
    <property type="match status" value="1"/>
</dbReference>